<evidence type="ECO:0000313" key="6">
    <source>
        <dbReference type="Proteomes" id="UP000036947"/>
    </source>
</evidence>
<dbReference type="AlphaFoldDB" id="A0A0L0NEA0"/>
<keyword evidence="1" id="KW-0285">Flavoprotein</keyword>
<dbReference type="STRING" id="1163406.A0A0L0NEA0"/>
<dbReference type="Pfam" id="PF01494">
    <property type="entry name" value="FAD_binding_3"/>
    <property type="match status" value="1"/>
</dbReference>
<dbReference type="Gene3D" id="3.50.50.60">
    <property type="entry name" value="FAD/NAD(P)-binding domain"/>
    <property type="match status" value="1"/>
</dbReference>
<keyword evidence="6" id="KW-1185">Reference proteome</keyword>
<dbReference type="InterPro" id="IPR051704">
    <property type="entry name" value="FAD_aromatic-hydroxylase"/>
</dbReference>
<dbReference type="PANTHER" id="PTHR46865">
    <property type="entry name" value="OXIDOREDUCTASE-RELATED"/>
    <property type="match status" value="1"/>
</dbReference>
<protein>
    <recommendedName>
        <fullName evidence="4">FAD-binding domain-containing protein</fullName>
    </recommendedName>
</protein>
<accession>A0A0L0NEA0</accession>
<evidence type="ECO:0000256" key="3">
    <source>
        <dbReference type="ARBA" id="ARBA00023002"/>
    </source>
</evidence>
<sequence length="437" mass="49795">MPPLRVLICGGGIAGPALAFWLTRIGHSCTIIERFPSLRTNGQQIDIRDQGIDVAKRMGLLEEIRKLIIDEKGLQFVDNKGKQKAMFPKVKSNTGQQGFTTEFEMMRGDLCKLLADVTKDKTEYRFGVSVDEFKNEADHVKVKLSDGRVETYDILVGADGQGSRTRKMVLQGEDSENLCLRKLGLYIAFYTLPREPEDTSLGTVYHAPGQRVMITRWRSKMLGQGYLATMAHADELEQVLKQDVTKQRDLFGRIFQDAGWQADRLIEAMYESEDFYAQSIVQLQSKIWSKGRVVLLGDAGYCPSPLTGMGTSLALVGAYVLAGEISKNQNNLDMAFKEYDKTLRPLVDRAHKLPPGVPGIVYPKSESAIKILHWVLGLMTIFKTWIDLAFQYLIIPMEEQWKLPDYPELKVEKTPSREQICHQEQYHREQYYQEQYH</sequence>
<proteinExistence type="predicted"/>
<dbReference type="Proteomes" id="UP000036947">
    <property type="component" value="Unassembled WGS sequence"/>
</dbReference>
<dbReference type="InterPro" id="IPR002938">
    <property type="entry name" value="FAD-bd"/>
</dbReference>
<gene>
    <name evidence="5" type="ORF">TOPH_02753</name>
</gene>
<keyword evidence="3" id="KW-0560">Oxidoreductase</keyword>
<dbReference type="OrthoDB" id="655030at2759"/>
<evidence type="ECO:0000259" key="4">
    <source>
        <dbReference type="Pfam" id="PF01494"/>
    </source>
</evidence>
<dbReference type="InterPro" id="IPR036188">
    <property type="entry name" value="FAD/NAD-bd_sf"/>
</dbReference>
<dbReference type="EMBL" id="LFRF01000005">
    <property type="protein sequence ID" value="KND92502.1"/>
    <property type="molecule type" value="Genomic_DNA"/>
</dbReference>
<dbReference type="GO" id="GO:0071949">
    <property type="term" value="F:FAD binding"/>
    <property type="evidence" value="ECO:0007669"/>
    <property type="project" value="InterPro"/>
</dbReference>
<evidence type="ECO:0000256" key="1">
    <source>
        <dbReference type="ARBA" id="ARBA00022630"/>
    </source>
</evidence>
<comment type="caution">
    <text evidence="5">The sequence shown here is derived from an EMBL/GenBank/DDBJ whole genome shotgun (WGS) entry which is preliminary data.</text>
</comment>
<evidence type="ECO:0000256" key="2">
    <source>
        <dbReference type="ARBA" id="ARBA00022827"/>
    </source>
</evidence>
<dbReference type="Gene3D" id="3.30.9.10">
    <property type="entry name" value="D-Amino Acid Oxidase, subunit A, domain 2"/>
    <property type="match status" value="1"/>
</dbReference>
<keyword evidence="2" id="KW-0274">FAD</keyword>
<organism evidence="5 6">
    <name type="scientific">Tolypocladium ophioglossoides (strain CBS 100239)</name>
    <name type="common">Snaketongue truffleclub</name>
    <name type="synonym">Elaphocordyceps ophioglossoides</name>
    <dbReference type="NCBI Taxonomy" id="1163406"/>
    <lineage>
        <taxon>Eukaryota</taxon>
        <taxon>Fungi</taxon>
        <taxon>Dikarya</taxon>
        <taxon>Ascomycota</taxon>
        <taxon>Pezizomycotina</taxon>
        <taxon>Sordariomycetes</taxon>
        <taxon>Hypocreomycetidae</taxon>
        <taxon>Hypocreales</taxon>
        <taxon>Ophiocordycipitaceae</taxon>
        <taxon>Tolypocladium</taxon>
    </lineage>
</organism>
<reference evidence="5 6" key="1">
    <citation type="journal article" date="2015" name="BMC Genomics">
        <title>The genome of the truffle-parasite Tolypocladium ophioglossoides and the evolution of antifungal peptaibiotics.</title>
        <authorList>
            <person name="Quandt C.A."/>
            <person name="Bushley K.E."/>
            <person name="Spatafora J.W."/>
        </authorList>
    </citation>
    <scope>NUCLEOTIDE SEQUENCE [LARGE SCALE GENOMIC DNA]</scope>
    <source>
        <strain evidence="5 6">CBS 100239</strain>
    </source>
</reference>
<dbReference type="SUPFAM" id="SSF51905">
    <property type="entry name" value="FAD/NAD(P)-binding domain"/>
    <property type="match status" value="1"/>
</dbReference>
<feature type="domain" description="FAD-binding" evidence="4">
    <location>
        <begin position="5"/>
        <end position="325"/>
    </location>
</feature>
<dbReference type="PANTHER" id="PTHR46865:SF7">
    <property type="entry name" value="MONOOXYGENASE, PUTATIVE (AFU_ORTHOLOGUE AFUA_8G07040)-RELATED"/>
    <property type="match status" value="1"/>
</dbReference>
<name>A0A0L0NEA0_TOLOC</name>
<evidence type="ECO:0000313" key="5">
    <source>
        <dbReference type="EMBL" id="KND92502.1"/>
    </source>
</evidence>
<dbReference type="PRINTS" id="PR00420">
    <property type="entry name" value="RNGMNOXGNASE"/>
</dbReference>
<dbReference type="GO" id="GO:0016491">
    <property type="term" value="F:oxidoreductase activity"/>
    <property type="evidence" value="ECO:0007669"/>
    <property type="project" value="UniProtKB-KW"/>
</dbReference>